<gene>
    <name evidence="2" type="ORF">V1478_007021</name>
</gene>
<proteinExistence type="predicted"/>
<sequence length="85" mass="10075">MFRGKLLRRFTTDINYAVETTKTDDTKYSIYSSWVGKSIKPINVRRSWFCDDARSSSTECRRVTRNQRSQGEDRRKRISFSRVGD</sequence>
<reference evidence="2 3" key="1">
    <citation type="journal article" date="2024" name="Ann. Entomol. Soc. Am.">
        <title>Genomic analyses of the southern and eastern yellowjacket wasps (Hymenoptera: Vespidae) reveal evolutionary signatures of social life.</title>
        <authorList>
            <person name="Catto M.A."/>
            <person name="Caine P.B."/>
            <person name="Orr S.E."/>
            <person name="Hunt B.G."/>
            <person name="Goodisman M.A.D."/>
        </authorList>
    </citation>
    <scope>NUCLEOTIDE SEQUENCE [LARGE SCALE GENOMIC DNA]</scope>
    <source>
        <strain evidence="2">233</strain>
        <tissue evidence="2">Head and thorax</tissue>
    </source>
</reference>
<name>A0ABD2B204_VESSQ</name>
<accession>A0ABD2B204</accession>
<dbReference type="EMBL" id="JAUDFV010000133">
    <property type="protein sequence ID" value="KAL2726743.1"/>
    <property type="molecule type" value="Genomic_DNA"/>
</dbReference>
<feature type="region of interest" description="Disordered" evidence="1">
    <location>
        <begin position="60"/>
        <end position="85"/>
    </location>
</feature>
<organism evidence="2 3">
    <name type="scientific">Vespula squamosa</name>
    <name type="common">Southern yellow jacket</name>
    <name type="synonym">Wasp</name>
    <dbReference type="NCBI Taxonomy" id="30214"/>
    <lineage>
        <taxon>Eukaryota</taxon>
        <taxon>Metazoa</taxon>
        <taxon>Ecdysozoa</taxon>
        <taxon>Arthropoda</taxon>
        <taxon>Hexapoda</taxon>
        <taxon>Insecta</taxon>
        <taxon>Pterygota</taxon>
        <taxon>Neoptera</taxon>
        <taxon>Endopterygota</taxon>
        <taxon>Hymenoptera</taxon>
        <taxon>Apocrita</taxon>
        <taxon>Aculeata</taxon>
        <taxon>Vespoidea</taxon>
        <taxon>Vespidae</taxon>
        <taxon>Vespinae</taxon>
        <taxon>Vespula</taxon>
    </lineage>
</organism>
<keyword evidence="3" id="KW-1185">Reference proteome</keyword>
<dbReference type="AlphaFoldDB" id="A0ABD2B204"/>
<protein>
    <submittedName>
        <fullName evidence="2">Uncharacterized protein</fullName>
    </submittedName>
</protein>
<comment type="caution">
    <text evidence="2">The sequence shown here is derived from an EMBL/GenBank/DDBJ whole genome shotgun (WGS) entry which is preliminary data.</text>
</comment>
<evidence type="ECO:0000256" key="1">
    <source>
        <dbReference type="SAM" id="MobiDB-lite"/>
    </source>
</evidence>
<evidence type="ECO:0000313" key="2">
    <source>
        <dbReference type="EMBL" id="KAL2726743.1"/>
    </source>
</evidence>
<evidence type="ECO:0000313" key="3">
    <source>
        <dbReference type="Proteomes" id="UP001607302"/>
    </source>
</evidence>
<dbReference type="Proteomes" id="UP001607302">
    <property type="component" value="Unassembled WGS sequence"/>
</dbReference>